<organism evidence="1 2">
    <name type="scientific">Paramuricea clavata</name>
    <name type="common">Red gorgonian</name>
    <name type="synonym">Violescent sea-whip</name>
    <dbReference type="NCBI Taxonomy" id="317549"/>
    <lineage>
        <taxon>Eukaryota</taxon>
        <taxon>Metazoa</taxon>
        <taxon>Cnidaria</taxon>
        <taxon>Anthozoa</taxon>
        <taxon>Octocorallia</taxon>
        <taxon>Malacalcyonacea</taxon>
        <taxon>Plexauridae</taxon>
        <taxon>Paramuricea</taxon>
    </lineage>
</organism>
<protein>
    <submittedName>
        <fullName evidence="1">Uncharacterized protein</fullName>
    </submittedName>
</protein>
<reference evidence="1" key="1">
    <citation type="submission" date="2020-04" db="EMBL/GenBank/DDBJ databases">
        <authorList>
            <person name="Alioto T."/>
            <person name="Alioto T."/>
            <person name="Gomez Garrido J."/>
        </authorList>
    </citation>
    <scope>NUCLEOTIDE SEQUENCE</scope>
    <source>
        <strain evidence="1">A484AB</strain>
    </source>
</reference>
<proteinExistence type="predicted"/>
<dbReference type="EMBL" id="CACRXK020000798">
    <property type="protein sequence ID" value="CAB3984884.1"/>
    <property type="molecule type" value="Genomic_DNA"/>
</dbReference>
<comment type="caution">
    <text evidence="1">The sequence shown here is derived from an EMBL/GenBank/DDBJ whole genome shotgun (WGS) entry which is preliminary data.</text>
</comment>
<accession>A0A6S7FXG5</accession>
<evidence type="ECO:0000313" key="2">
    <source>
        <dbReference type="Proteomes" id="UP001152795"/>
    </source>
</evidence>
<feature type="non-terminal residue" evidence="1">
    <location>
        <position position="1"/>
    </location>
</feature>
<evidence type="ECO:0000313" key="1">
    <source>
        <dbReference type="EMBL" id="CAB3984884.1"/>
    </source>
</evidence>
<gene>
    <name evidence="1" type="ORF">PACLA_8A045203</name>
</gene>
<dbReference type="OrthoDB" id="6777373at2759"/>
<dbReference type="AlphaFoldDB" id="A0A6S7FXG5"/>
<name>A0A6S7FXG5_PARCT</name>
<dbReference type="Proteomes" id="UP001152795">
    <property type="component" value="Unassembled WGS sequence"/>
</dbReference>
<keyword evidence="2" id="KW-1185">Reference proteome</keyword>
<sequence>KPRRITVGHSTTKRRCGTRYKEVIKDDEIVYIPVLESLEQMLNVDSILKEVQNGYQRQHKDDGFIEDVCDGLLFKTHPLFSNDPTALQLLLYYDELEISNPLGTKAGKHKLGVVYYTLGTIDPKHRSQCDTIQLLLIATTPIIKKYGIDALLEPFMNDLEYLEQDGGYQFTVKGEPLSLAGTIVLVSGDNLGSQLIGGFKEGHGAFLKCRHCMGTADEIKRMFLEKYFTLRTPAGHNHQCQLIVENQELTRQMWCLGKFLPLIIGSSIPDDNEKWQHFLSLLKIVDIVFSPITSVDDLGILESYIEDFLWQFTHIYPGRSVIPKMHYLVHYPAHIYRFGPMSGKQVVAGNTGHFDVLKEKEPSLADTDILCKPRTVSLHGTSYRVGAIVFVGYVDELPAFASIQGIFVLGAKKIYFIVKKLETIMFSSHFHSYEVGRPVHADVFVLEPEKLKVYLPMHTVKASTCQNGRLYVTPRYLPPKTM</sequence>